<evidence type="ECO:0000313" key="1">
    <source>
        <dbReference type="EMBL" id="AKU43219.1"/>
    </source>
</evidence>
<sequence>MSLLVARTRELLANRPRTLTYARIEEASGVSVRWLEAFAGSKMKDPSCVKVETLYELLAGKKLDV</sequence>
<keyword evidence="2" id="KW-1185">Reference proteome</keyword>
<accession>A0A0K1LL99</accession>
<proteinExistence type="predicted"/>
<organism evidence="1 2">
    <name type="scientific">Rhodobacter phage RcSpartan</name>
    <dbReference type="NCBI Taxonomy" id="1662331"/>
    <lineage>
        <taxon>Viruses</taxon>
        <taxon>Duplodnaviria</taxon>
        <taxon>Heunggongvirae</taxon>
        <taxon>Uroviricota</taxon>
        <taxon>Caudoviricetes</taxon>
        <taxon>Titanvirus</taxon>
        <taxon>Titanvirus rcspartan</taxon>
    </lineage>
</organism>
<protein>
    <submittedName>
        <fullName evidence="1">Uncharacterized protein</fullName>
    </submittedName>
</protein>
<gene>
    <name evidence="1" type="ORF">RCSPARTAN_36</name>
</gene>
<name>A0A0K1LL99_9CAUD</name>
<dbReference type="Proteomes" id="UP000222205">
    <property type="component" value="Segment"/>
</dbReference>
<dbReference type="EMBL" id="KR935215">
    <property type="protein sequence ID" value="AKU43219.1"/>
    <property type="molecule type" value="Genomic_DNA"/>
</dbReference>
<dbReference type="OrthoDB" id="41228at10239"/>
<reference evidence="1 2" key="1">
    <citation type="journal article" date="2016" name="Genome Announc.">
        <title>Complete Genome Sequences of Five Bacteriophages That Infect Rhodobacter capsulatus.</title>
        <authorList>
            <person name="Bollivar D.W."/>
            <person name="Bernardoni B."/>
            <person name="Bockman M.R."/>
            <person name="Miller B.M."/>
            <person name="Russell D.A."/>
            <person name="Delesalle V.A."/>
            <person name="Krukonis G.P."/>
            <person name="Hatfull G.F."/>
            <person name="Cross M.R."/>
            <person name="Szewczyk M.M."/>
            <person name="Eppurath A."/>
        </authorList>
    </citation>
    <scope>NUCLEOTIDE SEQUENCE [LARGE SCALE GENOMIC DNA]</scope>
</reference>
<evidence type="ECO:0000313" key="2">
    <source>
        <dbReference type="Proteomes" id="UP000222205"/>
    </source>
</evidence>